<evidence type="ECO:0000256" key="4">
    <source>
        <dbReference type="SAM" id="MobiDB-lite"/>
    </source>
</evidence>
<dbReference type="InParanoid" id="A0A672YUB0"/>
<organism evidence="5 6">
    <name type="scientific">Sphaeramia orbicularis</name>
    <name type="common">orbiculate cardinalfish</name>
    <dbReference type="NCBI Taxonomy" id="375764"/>
    <lineage>
        <taxon>Eukaryota</taxon>
        <taxon>Metazoa</taxon>
        <taxon>Chordata</taxon>
        <taxon>Craniata</taxon>
        <taxon>Vertebrata</taxon>
        <taxon>Euteleostomi</taxon>
        <taxon>Actinopterygii</taxon>
        <taxon>Neopterygii</taxon>
        <taxon>Teleostei</taxon>
        <taxon>Neoteleostei</taxon>
        <taxon>Acanthomorphata</taxon>
        <taxon>Gobiaria</taxon>
        <taxon>Kurtiformes</taxon>
        <taxon>Apogonoidei</taxon>
        <taxon>Apogonidae</taxon>
        <taxon>Apogoninae</taxon>
        <taxon>Sphaeramia</taxon>
    </lineage>
</organism>
<accession>A0A672YUB0</accession>
<feature type="repeat" description="WD" evidence="3">
    <location>
        <begin position="264"/>
        <end position="295"/>
    </location>
</feature>
<evidence type="ECO:0000313" key="5">
    <source>
        <dbReference type="Ensembl" id="ENSSORP00005008120.1"/>
    </source>
</evidence>
<feature type="repeat" description="WD" evidence="3">
    <location>
        <begin position="387"/>
        <end position="419"/>
    </location>
</feature>
<dbReference type="SMART" id="SM00320">
    <property type="entry name" value="WD40"/>
    <property type="match status" value="7"/>
</dbReference>
<name>A0A672YUB0_9TELE</name>
<keyword evidence="1 3" id="KW-0853">WD repeat</keyword>
<dbReference type="Ensembl" id="ENSSORT00005008406.1">
    <property type="protein sequence ID" value="ENSSORP00005008120.1"/>
    <property type="gene ID" value="ENSSORG00005004537.1"/>
</dbReference>
<reference evidence="5" key="1">
    <citation type="submission" date="2025-08" db="UniProtKB">
        <authorList>
            <consortium name="Ensembl"/>
        </authorList>
    </citation>
    <scope>IDENTIFICATION</scope>
</reference>
<proteinExistence type="predicted"/>
<feature type="region of interest" description="Disordered" evidence="4">
    <location>
        <begin position="196"/>
        <end position="230"/>
    </location>
</feature>
<evidence type="ECO:0000256" key="3">
    <source>
        <dbReference type="PROSITE-ProRule" id="PRU00221"/>
    </source>
</evidence>
<feature type="compositionally biased region" description="Basic and acidic residues" evidence="4">
    <location>
        <begin position="196"/>
        <end position="210"/>
    </location>
</feature>
<feature type="repeat" description="WD" evidence="3">
    <location>
        <begin position="345"/>
        <end position="386"/>
    </location>
</feature>
<dbReference type="PROSITE" id="PS00678">
    <property type="entry name" value="WD_REPEATS_1"/>
    <property type="match status" value="2"/>
</dbReference>
<dbReference type="InterPro" id="IPR019775">
    <property type="entry name" value="WD40_repeat_CS"/>
</dbReference>
<reference evidence="5" key="2">
    <citation type="submission" date="2025-09" db="UniProtKB">
        <authorList>
            <consortium name="Ensembl"/>
        </authorList>
    </citation>
    <scope>IDENTIFICATION</scope>
</reference>
<gene>
    <name evidence="5" type="primary">LOC115416749</name>
</gene>
<dbReference type="PROSITE" id="PS50082">
    <property type="entry name" value="WD_REPEATS_2"/>
    <property type="match status" value="6"/>
</dbReference>
<dbReference type="InterPro" id="IPR001680">
    <property type="entry name" value="WD40_rpt"/>
</dbReference>
<evidence type="ECO:0000256" key="1">
    <source>
        <dbReference type="ARBA" id="ARBA00022574"/>
    </source>
</evidence>
<protein>
    <submittedName>
        <fullName evidence="5">Uncharacterized protein</fullName>
    </submittedName>
</protein>
<feature type="repeat" description="WD" evidence="3">
    <location>
        <begin position="303"/>
        <end position="344"/>
    </location>
</feature>
<sequence>MATNKQPRGGGAAPPWQRINNPEEEEKTRKMKVKVQTEAPKLRPPPGIPEVVEDFLRNFLRRCGLIRTLRCFEAEWYGSAPVGGVTGAVLVPDALTQNQLLQSELEAVRKEAGHLQRGLMEAGHSVDRMKREAEFHHLRHRQAAAHKTQLNSDLKQLREHRDAYGPALRLLGEKYEAALRQKALVSLEAELRQKEAELRQKETQRSETQGRQKTASDAGAGSVPKASRRHKDQDFPVYAHRPGPHLAQVGTDRSPASFRLSCSIRAHQLPVSCVRLHPLKPLLASASDDRTWRLWGAQALLTAEGHSDWLSSCTFHPDGTKLATTSGDCTVRLWDVPRSRCVLVLPGHLGPTWSCCFHSCGHFLASCSSDRTVKLWDLSGRRCRLTLRRHAAAVASVHFLPRSNLLLTCSADRTVALWDARLGVCAAAFVGHQRPCTHAAFHPAGDIIASCDSGGAVSLWDVRKPASVRVTTETGTSANQLAFSPTGRTLAVAGGDGQVRLLEAESCATISQSEHGDSVQSVTFDPEGETLMSAGRDGIVKVWRSERQEGANA</sequence>
<dbReference type="CDD" id="cd00200">
    <property type="entry name" value="WD40"/>
    <property type="match status" value="1"/>
</dbReference>
<dbReference type="AlphaFoldDB" id="A0A672YUB0"/>
<dbReference type="InterPro" id="IPR015943">
    <property type="entry name" value="WD40/YVTN_repeat-like_dom_sf"/>
</dbReference>
<feature type="repeat" description="WD" evidence="3">
    <location>
        <begin position="429"/>
        <end position="470"/>
    </location>
</feature>
<dbReference type="Pfam" id="PF00400">
    <property type="entry name" value="WD40"/>
    <property type="match status" value="7"/>
</dbReference>
<dbReference type="Proteomes" id="UP000472271">
    <property type="component" value="Unassembled WGS sequence"/>
</dbReference>
<dbReference type="PANTHER" id="PTHR19879:SF9">
    <property type="entry name" value="TRANSCRIPTION INITIATION FACTOR TFIID SUBUNIT 5"/>
    <property type="match status" value="1"/>
</dbReference>
<dbReference type="PRINTS" id="PR00320">
    <property type="entry name" value="GPROTEINBRPT"/>
</dbReference>
<dbReference type="InterPro" id="IPR036322">
    <property type="entry name" value="WD40_repeat_dom_sf"/>
</dbReference>
<feature type="repeat" description="WD" evidence="3">
    <location>
        <begin position="512"/>
        <end position="553"/>
    </location>
</feature>
<evidence type="ECO:0000256" key="2">
    <source>
        <dbReference type="ARBA" id="ARBA00022737"/>
    </source>
</evidence>
<keyword evidence="6" id="KW-1185">Reference proteome</keyword>
<keyword evidence="2" id="KW-0677">Repeat</keyword>
<dbReference type="Gene3D" id="2.130.10.10">
    <property type="entry name" value="YVTN repeat-like/Quinoprotein amine dehydrogenase"/>
    <property type="match status" value="2"/>
</dbReference>
<dbReference type="PROSITE" id="PS50294">
    <property type="entry name" value="WD_REPEATS_REGION"/>
    <property type="match status" value="5"/>
</dbReference>
<dbReference type="SUPFAM" id="SSF50978">
    <property type="entry name" value="WD40 repeat-like"/>
    <property type="match status" value="1"/>
</dbReference>
<dbReference type="InterPro" id="IPR020472">
    <property type="entry name" value="WD40_PAC1"/>
</dbReference>
<dbReference type="PANTHER" id="PTHR19879">
    <property type="entry name" value="TRANSCRIPTION INITIATION FACTOR TFIID"/>
    <property type="match status" value="1"/>
</dbReference>
<feature type="region of interest" description="Disordered" evidence="4">
    <location>
        <begin position="1"/>
        <end position="45"/>
    </location>
</feature>
<evidence type="ECO:0000313" key="6">
    <source>
        <dbReference type="Proteomes" id="UP000472271"/>
    </source>
</evidence>